<evidence type="ECO:0000256" key="5">
    <source>
        <dbReference type="SAM" id="MobiDB-lite"/>
    </source>
</evidence>
<dbReference type="GO" id="GO:0047499">
    <property type="term" value="F:calcium-independent phospholipase A2 activity"/>
    <property type="evidence" value="ECO:0007669"/>
    <property type="project" value="TreeGrafter"/>
</dbReference>
<evidence type="ECO:0000256" key="2">
    <source>
        <dbReference type="ARBA" id="ARBA00022963"/>
    </source>
</evidence>
<feature type="short sequence motif" description="GXGXXG" evidence="4">
    <location>
        <begin position="17"/>
        <end position="22"/>
    </location>
</feature>
<dbReference type="SUPFAM" id="SSF52540">
    <property type="entry name" value="P-loop containing nucleoside triphosphate hydrolases"/>
    <property type="match status" value="1"/>
</dbReference>
<evidence type="ECO:0000313" key="8">
    <source>
        <dbReference type="Proteomes" id="UP000593566"/>
    </source>
</evidence>
<keyword evidence="3 4" id="KW-0443">Lipid metabolism</keyword>
<name>A0A8H6CQR5_9LECA</name>
<feature type="short sequence motif" description="GXSXG" evidence="4">
    <location>
        <begin position="62"/>
        <end position="66"/>
    </location>
</feature>
<dbReference type="GO" id="GO:0019369">
    <property type="term" value="P:arachidonate metabolic process"/>
    <property type="evidence" value="ECO:0007669"/>
    <property type="project" value="TreeGrafter"/>
</dbReference>
<proteinExistence type="predicted"/>
<dbReference type="Gene3D" id="3.40.1090.10">
    <property type="entry name" value="Cytosolic phospholipase A2 catalytic domain"/>
    <property type="match status" value="1"/>
</dbReference>
<dbReference type="SUPFAM" id="SSF52151">
    <property type="entry name" value="FabD/lysophospholipase-like"/>
    <property type="match status" value="1"/>
</dbReference>
<feature type="region of interest" description="Disordered" evidence="5">
    <location>
        <begin position="1123"/>
        <end position="1146"/>
    </location>
</feature>
<organism evidence="7 8">
    <name type="scientific">Letharia lupina</name>
    <dbReference type="NCBI Taxonomy" id="560253"/>
    <lineage>
        <taxon>Eukaryota</taxon>
        <taxon>Fungi</taxon>
        <taxon>Dikarya</taxon>
        <taxon>Ascomycota</taxon>
        <taxon>Pezizomycotina</taxon>
        <taxon>Lecanoromycetes</taxon>
        <taxon>OSLEUM clade</taxon>
        <taxon>Lecanoromycetidae</taxon>
        <taxon>Lecanorales</taxon>
        <taxon>Lecanorineae</taxon>
        <taxon>Parmeliaceae</taxon>
        <taxon>Letharia</taxon>
    </lineage>
</organism>
<evidence type="ECO:0000256" key="4">
    <source>
        <dbReference type="PROSITE-ProRule" id="PRU01161"/>
    </source>
</evidence>
<dbReference type="RefSeq" id="XP_037155824.1">
    <property type="nucleotide sequence ID" value="XM_037298488.1"/>
</dbReference>
<dbReference type="GO" id="GO:0016020">
    <property type="term" value="C:membrane"/>
    <property type="evidence" value="ECO:0007669"/>
    <property type="project" value="TreeGrafter"/>
</dbReference>
<accession>A0A8H6CQR5</accession>
<keyword evidence="1 4" id="KW-0378">Hydrolase</keyword>
<dbReference type="SUPFAM" id="SSF48452">
    <property type="entry name" value="TPR-like"/>
    <property type="match status" value="1"/>
</dbReference>
<dbReference type="PANTHER" id="PTHR24185">
    <property type="entry name" value="CALCIUM-INDEPENDENT PHOSPHOLIPASE A2-GAMMA"/>
    <property type="match status" value="1"/>
</dbReference>
<evidence type="ECO:0000313" key="7">
    <source>
        <dbReference type="EMBL" id="KAF6227890.1"/>
    </source>
</evidence>
<dbReference type="PANTHER" id="PTHR24185:SF1">
    <property type="entry name" value="CALCIUM-INDEPENDENT PHOSPHOLIPASE A2-GAMMA"/>
    <property type="match status" value="1"/>
</dbReference>
<feature type="short sequence motif" description="DGA/G" evidence="4">
    <location>
        <begin position="198"/>
        <end position="200"/>
    </location>
</feature>
<dbReference type="InterPro" id="IPR002641">
    <property type="entry name" value="PNPLA_dom"/>
</dbReference>
<dbReference type="Proteomes" id="UP000593566">
    <property type="component" value="Unassembled WGS sequence"/>
</dbReference>
<dbReference type="GO" id="GO:0046486">
    <property type="term" value="P:glycerolipid metabolic process"/>
    <property type="evidence" value="ECO:0007669"/>
    <property type="project" value="UniProtKB-ARBA"/>
</dbReference>
<dbReference type="InterPro" id="IPR027417">
    <property type="entry name" value="P-loop_NTPase"/>
</dbReference>
<reference evidence="7 8" key="1">
    <citation type="journal article" date="2020" name="Genomics">
        <title>Complete, high-quality genomes from long-read metagenomic sequencing of two wolf lichen thalli reveals enigmatic genome architecture.</title>
        <authorList>
            <person name="McKenzie S.K."/>
            <person name="Walston R.F."/>
            <person name="Allen J.L."/>
        </authorList>
    </citation>
    <scope>NUCLEOTIDE SEQUENCE [LARGE SCALE GENOMIC DNA]</scope>
    <source>
        <strain evidence="7">WasteWater1</strain>
    </source>
</reference>
<protein>
    <recommendedName>
        <fullName evidence="6">PNPLA domain-containing protein</fullName>
    </recommendedName>
</protein>
<dbReference type="GO" id="GO:0016042">
    <property type="term" value="P:lipid catabolic process"/>
    <property type="evidence" value="ECO:0007669"/>
    <property type="project" value="UniProtKB-UniRule"/>
</dbReference>
<feature type="active site" description="Proton acceptor" evidence="4">
    <location>
        <position position="198"/>
    </location>
</feature>
<keyword evidence="2 4" id="KW-0442">Lipid degradation</keyword>
<feature type="domain" description="PNPLA" evidence="6">
    <location>
        <begin position="13"/>
        <end position="211"/>
    </location>
</feature>
<evidence type="ECO:0000256" key="1">
    <source>
        <dbReference type="ARBA" id="ARBA00022801"/>
    </source>
</evidence>
<evidence type="ECO:0000256" key="3">
    <source>
        <dbReference type="ARBA" id="ARBA00023098"/>
    </source>
</evidence>
<dbReference type="AlphaFoldDB" id="A0A8H6CQR5"/>
<dbReference type="CDD" id="cd07216">
    <property type="entry name" value="Pat17_PNPLA8_PNPLA9_like3"/>
    <property type="match status" value="1"/>
</dbReference>
<sequence length="1146" mass="129097">MATLPGANSLRILSIDGGGVKGYTALLILRRICHAMRVEAKKEGIDLADEPKPCEVFDLIVGTSTGGLIAVMLGRLHMTVDECIQQYEALSSRIFGKRQLGGQVGRLAKGMLHTPFYDTDTLQAAIKSVLEQQKVNVQEDFKEEAPTSAHDVLRNYESENPTQVNYKCTIWEAASATAAAPLFFRAVKFKTGGEIWCDGGLRRNNPVNVALEQLGLEAEWKDKPIGCVLSLGTGAPLINEVSNNLAKCLKGCVAMMTDSEDTADAFARSTLGQDLANSQRYFRFSVAQGMEYLQMDEFKETEKMNALTSRYLSKIGNGQKKVEDKPSLLPYRHCLHFVDRVTYTAELHRFFDKSVAGQQKFVLWGPGGIGDPSSWLLVLDNADDYNLFVEKTGAGNAINSYVPKEGRVLITTRDPRFRGTVAAAKDGLHVETMDTSEARDLFTKSIPPHLASQSSSAMVDELLVLLGNLPLALAQAAANVTDQQRPVHEYIAAYRDKRNRISLMAQSVMDVGTEDSRTSRQSILVTYEISFEDLERDHQLSARCLNYFGFFHWQKIPVSFIRALPELAELDDQSFRDTIKHLLHLSLIEEISYHDGSEYSVHPIIHERISNRLSPEDKRSYLSDSVAVILSKFPDWGLDDWRKHTATLRYLQSHALLQVNFATENNLKSEALALLNVRCAVFLRVSGMTFDSVQLATQAVAIAQDICGPYHWLAIDAWVEKIQCLVADSHFREGYNESKFAMERLDSAKLNNEAMSDEEYLELRADVLQVKRIACERLGEYKEGEETANELIPLEYRYSLSVFLFKQGKFQEAQKMNNELLISMDEQQRTAHKTVFLTTYALKAGILSGMRRGSEFEPAVILDHDKERAILQIFRHVFEKHWDLFLITDQVVWTSCNNLLGELSQKGETPEAKGILMRIMTGAVESGFRLEGRMVQKFSTTLMYGLEVIDSLHGTEDARQQPPGLPIANLFVQMIELAGTALRRHWRASRLIYYFAILLSRLGDSHRAEELLCEALQDNRLEEDKSMKGPIHYNLMLAIALQGRIDDARRYKNTHLGLIVPEESEHGNLEQRLREFRDEKKLHDKAKGILAARNSKVPESWWTENRVALNRAQLHYGLLVPATAGEDRGPYGGASETAEKKRKQKS</sequence>
<feature type="active site" description="Nucleophile" evidence="4">
    <location>
        <position position="64"/>
    </location>
</feature>
<dbReference type="GeneID" id="59336015"/>
<gene>
    <name evidence="7" type="ORF">HO133_007618</name>
</gene>
<dbReference type="PROSITE" id="PS51635">
    <property type="entry name" value="PNPLA"/>
    <property type="match status" value="1"/>
</dbReference>
<comment type="caution">
    <text evidence="7">The sequence shown here is derived from an EMBL/GenBank/DDBJ whole genome shotgun (WGS) entry which is preliminary data.</text>
</comment>
<evidence type="ECO:0000259" key="6">
    <source>
        <dbReference type="PROSITE" id="PS51635"/>
    </source>
</evidence>
<dbReference type="InterPro" id="IPR016035">
    <property type="entry name" value="Acyl_Trfase/lysoPLipase"/>
</dbReference>
<dbReference type="Pfam" id="PF01734">
    <property type="entry name" value="Patatin"/>
    <property type="match status" value="1"/>
</dbReference>
<dbReference type="EMBL" id="JACCJB010000004">
    <property type="protein sequence ID" value="KAF6227890.1"/>
    <property type="molecule type" value="Genomic_DNA"/>
</dbReference>
<keyword evidence="8" id="KW-1185">Reference proteome</keyword>
<dbReference type="InterPro" id="IPR011990">
    <property type="entry name" value="TPR-like_helical_dom_sf"/>
</dbReference>